<organism evidence="2 3">
    <name type="scientific">Candidatus Mediterraneibacter stercoravium</name>
    <dbReference type="NCBI Taxonomy" id="2838685"/>
    <lineage>
        <taxon>Bacteria</taxon>
        <taxon>Bacillati</taxon>
        <taxon>Bacillota</taxon>
        <taxon>Clostridia</taxon>
        <taxon>Lachnospirales</taxon>
        <taxon>Lachnospiraceae</taxon>
        <taxon>Mediterraneibacter</taxon>
    </lineage>
</organism>
<reference evidence="2" key="1">
    <citation type="journal article" date="2021" name="PeerJ">
        <title>Extensive microbial diversity within the chicken gut microbiome revealed by metagenomics and culture.</title>
        <authorList>
            <person name="Gilroy R."/>
            <person name="Ravi A."/>
            <person name="Getino M."/>
            <person name="Pursley I."/>
            <person name="Horton D.L."/>
            <person name="Alikhan N.F."/>
            <person name="Baker D."/>
            <person name="Gharbi K."/>
            <person name="Hall N."/>
            <person name="Watson M."/>
            <person name="Adriaenssens E.M."/>
            <person name="Foster-Nyarko E."/>
            <person name="Jarju S."/>
            <person name="Secka A."/>
            <person name="Antonio M."/>
            <person name="Oren A."/>
            <person name="Chaudhuri R.R."/>
            <person name="La Ragione R."/>
            <person name="Hildebrand F."/>
            <person name="Pallen M.J."/>
        </authorList>
    </citation>
    <scope>NUCLEOTIDE SEQUENCE</scope>
    <source>
        <strain evidence="2">CHK196-3914</strain>
    </source>
</reference>
<gene>
    <name evidence="2" type="ORF">H9723_07715</name>
</gene>
<keyword evidence="1" id="KW-0175">Coiled coil</keyword>
<accession>A0A9D2G8K9</accession>
<evidence type="ECO:0000256" key="1">
    <source>
        <dbReference type="SAM" id="Coils"/>
    </source>
</evidence>
<proteinExistence type="predicted"/>
<dbReference type="AlphaFoldDB" id="A0A9D2G8K9"/>
<dbReference type="Proteomes" id="UP000824116">
    <property type="component" value="Unassembled WGS sequence"/>
</dbReference>
<reference evidence="2" key="2">
    <citation type="submission" date="2021-04" db="EMBL/GenBank/DDBJ databases">
        <authorList>
            <person name="Gilroy R."/>
        </authorList>
    </citation>
    <scope>NUCLEOTIDE SEQUENCE</scope>
    <source>
        <strain evidence="2">CHK196-3914</strain>
    </source>
</reference>
<dbReference type="SUPFAM" id="SSF140453">
    <property type="entry name" value="EsxAB dimer-like"/>
    <property type="match status" value="1"/>
</dbReference>
<protein>
    <recommendedName>
        <fullName evidence="4">ESAT-6-like protein</fullName>
    </recommendedName>
</protein>
<sequence>MGFLEFDFQKANAQIEELEQIAADLEKLVSSRYEESMQQLGGAWKGAGAEAYMRKASRLQEKMERSAGDVRSTAEVFRNVTRQVRLAEERAAQIAAERES</sequence>
<comment type="caution">
    <text evidence="2">The sequence shown here is derived from an EMBL/GenBank/DDBJ whole genome shotgun (WGS) entry which is preliminary data.</text>
</comment>
<name>A0A9D2G8K9_9FIRM</name>
<evidence type="ECO:0000313" key="2">
    <source>
        <dbReference type="EMBL" id="HIZ75109.1"/>
    </source>
</evidence>
<dbReference type="InterPro" id="IPR036689">
    <property type="entry name" value="ESAT-6-like_sf"/>
</dbReference>
<feature type="coiled-coil region" evidence="1">
    <location>
        <begin position="8"/>
        <end position="35"/>
    </location>
</feature>
<dbReference type="Gene3D" id="1.10.287.1060">
    <property type="entry name" value="ESAT-6-like"/>
    <property type="match status" value="1"/>
</dbReference>
<evidence type="ECO:0000313" key="3">
    <source>
        <dbReference type="Proteomes" id="UP000824116"/>
    </source>
</evidence>
<dbReference type="EMBL" id="DXAY01000181">
    <property type="protein sequence ID" value="HIZ75109.1"/>
    <property type="molecule type" value="Genomic_DNA"/>
</dbReference>
<evidence type="ECO:0008006" key="4">
    <source>
        <dbReference type="Google" id="ProtNLM"/>
    </source>
</evidence>